<evidence type="ECO:0000256" key="1">
    <source>
        <dbReference type="SAM" id="MobiDB-lite"/>
    </source>
</evidence>
<dbReference type="Proteomes" id="UP000694562">
    <property type="component" value="Unplaced"/>
</dbReference>
<accession>A0A8C4ULS0</accession>
<reference evidence="2" key="2">
    <citation type="submission" date="2025-09" db="UniProtKB">
        <authorList>
            <consortium name="Ensembl"/>
        </authorList>
    </citation>
    <scope>IDENTIFICATION</scope>
</reference>
<name>A0A8C4ULS0_FALTI</name>
<feature type="region of interest" description="Disordered" evidence="1">
    <location>
        <begin position="107"/>
        <end position="131"/>
    </location>
</feature>
<reference evidence="2" key="1">
    <citation type="submission" date="2025-08" db="UniProtKB">
        <authorList>
            <consortium name="Ensembl"/>
        </authorList>
    </citation>
    <scope>IDENTIFICATION</scope>
</reference>
<keyword evidence="3" id="KW-1185">Reference proteome</keyword>
<dbReference type="Ensembl" id="ENSFTIT00000012974.1">
    <property type="protein sequence ID" value="ENSFTIP00000012436.1"/>
    <property type="gene ID" value="ENSFTIG00000008326.1"/>
</dbReference>
<evidence type="ECO:0000313" key="3">
    <source>
        <dbReference type="Proteomes" id="UP000694562"/>
    </source>
</evidence>
<organism evidence="2 3">
    <name type="scientific">Falco tinnunculus</name>
    <name type="common">Common kestrel</name>
    <dbReference type="NCBI Taxonomy" id="100819"/>
    <lineage>
        <taxon>Eukaryota</taxon>
        <taxon>Metazoa</taxon>
        <taxon>Chordata</taxon>
        <taxon>Craniata</taxon>
        <taxon>Vertebrata</taxon>
        <taxon>Euteleostomi</taxon>
        <taxon>Archelosauria</taxon>
        <taxon>Archosauria</taxon>
        <taxon>Dinosauria</taxon>
        <taxon>Saurischia</taxon>
        <taxon>Theropoda</taxon>
        <taxon>Coelurosauria</taxon>
        <taxon>Aves</taxon>
        <taxon>Neognathae</taxon>
        <taxon>Neoaves</taxon>
        <taxon>Telluraves</taxon>
        <taxon>Australaves</taxon>
        <taxon>Falconiformes</taxon>
        <taxon>Falconidae</taxon>
        <taxon>Falco</taxon>
    </lineage>
</organism>
<protein>
    <submittedName>
        <fullName evidence="2">Uncharacterized protein</fullName>
    </submittedName>
</protein>
<sequence length="148" mass="15829">PTTHCICQQPQTPPSQKPKPLLWTKLSKKCPREVSELTQWLGFKEDQVCNSAEGVCTAFGSTWHTSVCDWCSGGGGVVVLESYRTKRTISTGFRKPEMLGGSCKGKMGCAGSGRERGGSTDGQSGTTGPLKVLFPYRESQSMGCASTS</sequence>
<proteinExistence type="predicted"/>
<evidence type="ECO:0000313" key="2">
    <source>
        <dbReference type="Ensembl" id="ENSFTIP00000012436.1"/>
    </source>
</evidence>
<dbReference type="AlphaFoldDB" id="A0A8C4ULS0"/>